<reference evidence="3" key="1">
    <citation type="submission" date="2024-05" db="EMBL/GenBank/DDBJ databases">
        <title>Metabacillus sp. nov., isolated from the rhizosphere soil of tomato plants.</title>
        <authorList>
            <person name="Ma R."/>
        </authorList>
    </citation>
    <scope>NUCLEOTIDE SEQUENCE</scope>
    <source>
        <strain evidence="3">DBTR6</strain>
    </source>
</reference>
<dbReference type="RefSeq" id="WP_224135724.1">
    <property type="nucleotide sequence ID" value="NZ_JAIQUM010000001.1"/>
</dbReference>
<comment type="caution">
    <text evidence="3">The sequence shown here is derived from an EMBL/GenBank/DDBJ whole genome shotgun (WGS) entry which is preliminary data.</text>
</comment>
<dbReference type="Gene3D" id="3.30.1370.160">
    <property type="match status" value="1"/>
</dbReference>
<dbReference type="SUPFAM" id="SSF55174">
    <property type="entry name" value="Alpha-L RNA-binding motif"/>
    <property type="match status" value="1"/>
</dbReference>
<dbReference type="InterPro" id="IPR040591">
    <property type="entry name" value="RqcP2_RBD"/>
</dbReference>
<keyword evidence="1" id="KW-0694">RNA-binding</keyword>
<accession>A0ABS7UKK6</accession>
<dbReference type="EMBL" id="JAIQUM010000001">
    <property type="protein sequence ID" value="MBZ5748691.1"/>
    <property type="molecule type" value="Genomic_DNA"/>
</dbReference>
<dbReference type="InterPro" id="IPR048443">
    <property type="entry name" value="RqcP2_N"/>
</dbReference>
<evidence type="ECO:0000313" key="4">
    <source>
        <dbReference type="Proteomes" id="UP001165287"/>
    </source>
</evidence>
<feature type="domain" description="RNA-binding S4" evidence="2">
    <location>
        <begin position="182"/>
        <end position="246"/>
    </location>
</feature>
<dbReference type="InterPro" id="IPR002942">
    <property type="entry name" value="S4_RNA-bd"/>
</dbReference>
<dbReference type="CDD" id="cd00165">
    <property type="entry name" value="S4"/>
    <property type="match status" value="1"/>
</dbReference>
<evidence type="ECO:0000313" key="3">
    <source>
        <dbReference type="EMBL" id="MBZ5748691.1"/>
    </source>
</evidence>
<dbReference type="PROSITE" id="PS50889">
    <property type="entry name" value="S4"/>
    <property type="match status" value="1"/>
</dbReference>
<dbReference type="Pfam" id="PF21278">
    <property type="entry name" value="YlmH_1st"/>
    <property type="match status" value="1"/>
</dbReference>
<evidence type="ECO:0000256" key="1">
    <source>
        <dbReference type="PROSITE-ProRule" id="PRU00182"/>
    </source>
</evidence>
<protein>
    <submittedName>
        <fullName evidence="3">RNA-binding protein</fullName>
    </submittedName>
</protein>
<proteinExistence type="predicted"/>
<keyword evidence="4" id="KW-1185">Reference proteome</keyword>
<dbReference type="Pfam" id="PF17774">
    <property type="entry name" value="YlmH_RBD"/>
    <property type="match status" value="1"/>
</dbReference>
<dbReference type="InterPro" id="IPR036986">
    <property type="entry name" value="S4_RNA-bd_sf"/>
</dbReference>
<dbReference type="PANTHER" id="PTHR13633:SF3">
    <property type="entry name" value="MITOCHONDRIAL TRANSCRIPTION RESCUE FACTOR 1"/>
    <property type="match status" value="1"/>
</dbReference>
<dbReference type="Gene3D" id="3.10.290.10">
    <property type="entry name" value="RNA-binding S4 domain"/>
    <property type="match status" value="1"/>
</dbReference>
<dbReference type="Proteomes" id="UP001165287">
    <property type="component" value="Unassembled WGS sequence"/>
</dbReference>
<evidence type="ECO:0000259" key="2">
    <source>
        <dbReference type="SMART" id="SM00363"/>
    </source>
</evidence>
<dbReference type="SMART" id="SM00363">
    <property type="entry name" value="S4"/>
    <property type="match status" value="1"/>
</dbReference>
<organism evidence="3 4">
    <name type="scientific">Metabacillus rhizolycopersici</name>
    <dbReference type="NCBI Taxonomy" id="2875709"/>
    <lineage>
        <taxon>Bacteria</taxon>
        <taxon>Bacillati</taxon>
        <taxon>Bacillota</taxon>
        <taxon>Bacilli</taxon>
        <taxon>Bacillales</taxon>
        <taxon>Bacillaceae</taxon>
        <taxon>Metabacillus</taxon>
    </lineage>
</organism>
<name>A0ABS7UKK6_9BACI</name>
<dbReference type="InterPro" id="IPR012677">
    <property type="entry name" value="Nucleotide-bd_a/b_plait_sf"/>
</dbReference>
<gene>
    <name evidence="3" type="ORF">K9V48_00125</name>
</gene>
<dbReference type="Gene3D" id="3.30.70.330">
    <property type="match status" value="1"/>
</dbReference>
<dbReference type="Pfam" id="PF01479">
    <property type="entry name" value="S4"/>
    <property type="match status" value="1"/>
</dbReference>
<dbReference type="PANTHER" id="PTHR13633">
    <property type="entry name" value="MITOCHONDRIAL TRANSCRIPTION RESCUE FACTOR 1"/>
    <property type="match status" value="1"/>
</dbReference>
<sequence length="258" mass="29848">MEQLYQHFRGEERHFIDQVLEWKESVLNQYSPKLIDFLDPREQEIVSSVIGENTDVKVSFLGGVDETERKRALLYPEYFQPEKEDFKLTLFEVQYASKFVNLDHRQVLGSLMSLGLKRSKFGDIRFFQDVVQLVCASEIADYLRANFQEIGRAKISLKEKDLNDLIPLVEELQELVTTVSSLRLDVVGAAIHNISRQKMQPLITNGHVKVNWKTVESVSFECREGDTLSVRGYGRSKVAVIEGKTKKDKWRIVVHKQK</sequence>